<dbReference type="AlphaFoldDB" id="A0A3F3PKC7"/>
<protein>
    <submittedName>
        <fullName evidence="1">Uncharacterized protein</fullName>
    </submittedName>
</protein>
<evidence type="ECO:0000313" key="2">
    <source>
        <dbReference type="Proteomes" id="UP000253729"/>
    </source>
</evidence>
<gene>
    <name evidence="1" type="ORF">BDQ94DRAFT_154011</name>
</gene>
<dbReference type="RefSeq" id="XP_026620370.1">
    <property type="nucleotide sequence ID" value="XM_026768232.1"/>
</dbReference>
<proteinExistence type="predicted"/>
<keyword evidence="2" id="KW-1185">Reference proteome</keyword>
<name>A0A3F3PKC7_9EURO</name>
<sequence>MMFESGLETGHRAYGSQEVFSQVLVSASADLHHGLSLSLSPLQATANRREYTHGLLIIATA</sequence>
<accession>A0A3F3PKC7</accession>
<evidence type="ECO:0000313" key="1">
    <source>
        <dbReference type="EMBL" id="RDH27348.1"/>
    </source>
</evidence>
<dbReference type="Proteomes" id="UP000253729">
    <property type="component" value="Unassembled WGS sequence"/>
</dbReference>
<organism evidence="1 2">
    <name type="scientific">Aspergillus welwitschiae</name>
    <dbReference type="NCBI Taxonomy" id="1341132"/>
    <lineage>
        <taxon>Eukaryota</taxon>
        <taxon>Fungi</taxon>
        <taxon>Dikarya</taxon>
        <taxon>Ascomycota</taxon>
        <taxon>Pezizomycotina</taxon>
        <taxon>Eurotiomycetes</taxon>
        <taxon>Eurotiomycetidae</taxon>
        <taxon>Eurotiales</taxon>
        <taxon>Aspergillaceae</taxon>
        <taxon>Aspergillus</taxon>
        <taxon>Aspergillus subgen. Circumdati</taxon>
    </lineage>
</organism>
<dbReference type="GeneID" id="38136588"/>
<reference evidence="1 2" key="1">
    <citation type="submission" date="2018-07" db="EMBL/GenBank/DDBJ databases">
        <title>The genomes of Aspergillus section Nigri reveals drivers in fungal speciation.</title>
        <authorList>
            <consortium name="DOE Joint Genome Institute"/>
            <person name="Vesth T.C."/>
            <person name="Nybo J."/>
            <person name="Theobald S."/>
            <person name="Brandl J."/>
            <person name="Frisvad J.C."/>
            <person name="Nielsen K.F."/>
            <person name="Lyhne E.K."/>
            <person name="Kogle M.E."/>
            <person name="Kuo A."/>
            <person name="Riley R."/>
            <person name="Clum A."/>
            <person name="Nolan M."/>
            <person name="Lipzen A."/>
            <person name="Salamov A."/>
            <person name="Henrissat B."/>
            <person name="Wiebenga A."/>
            <person name="De vries R.P."/>
            <person name="Grigoriev I.V."/>
            <person name="Mortensen U.H."/>
            <person name="Andersen M.R."/>
            <person name="Baker S.E."/>
        </authorList>
    </citation>
    <scope>NUCLEOTIDE SEQUENCE [LARGE SCALE GENOMIC DNA]</scope>
    <source>
        <strain evidence="1 2">CBS 139.54b</strain>
    </source>
</reference>
<dbReference type="EMBL" id="KZ852092">
    <property type="protein sequence ID" value="RDH27348.1"/>
    <property type="molecule type" value="Genomic_DNA"/>
</dbReference>